<reference evidence="3" key="2">
    <citation type="submission" date="2019-09" db="UniProtKB">
        <authorList>
            <consortium name="WormBaseParasite"/>
        </authorList>
    </citation>
    <scope>IDENTIFICATION</scope>
</reference>
<keyword evidence="2" id="KW-1185">Reference proteome</keyword>
<dbReference type="Proteomes" id="UP000050761">
    <property type="component" value="Unassembled WGS sequence"/>
</dbReference>
<evidence type="ECO:0000313" key="3">
    <source>
        <dbReference type="WBParaSite" id="HPBE_0000286901-mRNA-1"/>
    </source>
</evidence>
<evidence type="ECO:0000313" key="1">
    <source>
        <dbReference type="EMBL" id="VDO28952.1"/>
    </source>
</evidence>
<accession>A0A3P7XHW9</accession>
<dbReference type="AlphaFoldDB" id="A0A183F9M7"/>
<accession>A0A183F9M7</accession>
<organism evidence="2 3">
    <name type="scientific">Heligmosomoides polygyrus</name>
    <name type="common">Parasitic roundworm</name>
    <dbReference type="NCBI Taxonomy" id="6339"/>
    <lineage>
        <taxon>Eukaryota</taxon>
        <taxon>Metazoa</taxon>
        <taxon>Ecdysozoa</taxon>
        <taxon>Nematoda</taxon>
        <taxon>Chromadorea</taxon>
        <taxon>Rhabditida</taxon>
        <taxon>Rhabditina</taxon>
        <taxon>Rhabditomorpha</taxon>
        <taxon>Strongyloidea</taxon>
        <taxon>Heligmosomidae</taxon>
        <taxon>Heligmosomoides</taxon>
    </lineage>
</organism>
<name>A0A183F9M7_HELPZ</name>
<dbReference type="OrthoDB" id="5847909at2759"/>
<dbReference type="WBParaSite" id="HPBE_0000286901-mRNA-1">
    <property type="protein sequence ID" value="HPBE_0000286901-mRNA-1"/>
    <property type="gene ID" value="HPBE_0000286901"/>
</dbReference>
<protein>
    <submittedName>
        <fullName evidence="3">GIY-YIG domain-containing protein</fullName>
    </submittedName>
</protein>
<reference evidence="1 2" key="1">
    <citation type="submission" date="2018-11" db="EMBL/GenBank/DDBJ databases">
        <authorList>
            <consortium name="Pathogen Informatics"/>
        </authorList>
    </citation>
    <scope>NUCLEOTIDE SEQUENCE [LARGE SCALE GENOMIC DNA]</scope>
</reference>
<proteinExistence type="predicted"/>
<sequence length="186" mass="21519">MLNRKPSEGIWQITLQEPTVIPWKRSTEDEGGELWCQQHKLKKKERYPSASLFYQTKPVRLFAHAFAKQVYRTCQCGDEYIGETGRPPCTRVEKHLDGLRRSNVSTPLREHRVRSHNGGMVDVAVTILARERDVTVRRTLEAFWIAARNPKINRKEKCIAVTQELPYVDLCGFDLRGRAQGCPWGR</sequence>
<gene>
    <name evidence="1" type="ORF">HPBE_LOCUS2870</name>
</gene>
<evidence type="ECO:0000313" key="2">
    <source>
        <dbReference type="Proteomes" id="UP000050761"/>
    </source>
</evidence>
<dbReference type="EMBL" id="UZAH01005286">
    <property type="protein sequence ID" value="VDO28952.1"/>
    <property type="molecule type" value="Genomic_DNA"/>
</dbReference>